<feature type="transmembrane region" description="Helical" evidence="5">
    <location>
        <begin position="201"/>
        <end position="219"/>
    </location>
</feature>
<protein>
    <recommendedName>
        <fullName evidence="5">NADH-quinone oxidoreductase subunit H</fullName>
        <ecNumber evidence="5">7.1.1.-</ecNumber>
    </recommendedName>
    <alternativeName>
        <fullName evidence="5">NADH dehydrogenase I subunit H</fullName>
    </alternativeName>
    <alternativeName>
        <fullName evidence="5">NDH-1 subunit H</fullName>
    </alternativeName>
</protein>
<reference evidence="7 8" key="1">
    <citation type="submission" date="2014-01" db="EMBL/GenBank/DDBJ databases">
        <authorList>
            <consortium name="Genome Consortium for Active Teaching"/>
            <person name="Sontag T.C."/>
            <person name="Newman J.D."/>
        </authorList>
    </citation>
    <scope>NUCLEOTIDE SEQUENCE [LARGE SCALE GENOMIC DNA]</scope>
    <source>
        <strain evidence="7 8">DSM 19056</strain>
    </source>
</reference>
<dbReference type="PANTHER" id="PTHR11432:SF3">
    <property type="entry name" value="NADH-UBIQUINONE OXIDOREDUCTASE CHAIN 1"/>
    <property type="match status" value="1"/>
</dbReference>
<dbReference type="GO" id="GO:0016655">
    <property type="term" value="F:oxidoreductase activity, acting on NAD(P)H, quinone or similar compound as acceptor"/>
    <property type="evidence" value="ECO:0007669"/>
    <property type="project" value="UniProtKB-UniRule"/>
</dbReference>
<dbReference type="NCBIfam" id="NF004741">
    <property type="entry name" value="PRK06076.1-2"/>
    <property type="match status" value="1"/>
</dbReference>
<evidence type="ECO:0000256" key="4">
    <source>
        <dbReference type="ARBA" id="ARBA00023136"/>
    </source>
</evidence>
<comment type="catalytic activity">
    <reaction evidence="5">
        <text>a quinone + NADH + 5 H(+)(in) = a quinol + NAD(+) + 4 H(+)(out)</text>
        <dbReference type="Rhea" id="RHEA:57888"/>
        <dbReference type="ChEBI" id="CHEBI:15378"/>
        <dbReference type="ChEBI" id="CHEBI:24646"/>
        <dbReference type="ChEBI" id="CHEBI:57540"/>
        <dbReference type="ChEBI" id="CHEBI:57945"/>
        <dbReference type="ChEBI" id="CHEBI:132124"/>
    </reaction>
</comment>
<dbReference type="GO" id="GO:0009060">
    <property type="term" value="P:aerobic respiration"/>
    <property type="evidence" value="ECO:0007669"/>
    <property type="project" value="TreeGrafter"/>
</dbReference>
<keyword evidence="4 5" id="KW-0472">Membrane</keyword>
<dbReference type="AlphaFoldDB" id="A0A246B7X2"/>
<organism evidence="7 8">
    <name type="scientific">Kaistella haifensis DSM 19056</name>
    <dbReference type="NCBI Taxonomy" id="1450526"/>
    <lineage>
        <taxon>Bacteria</taxon>
        <taxon>Pseudomonadati</taxon>
        <taxon>Bacteroidota</taxon>
        <taxon>Flavobacteriia</taxon>
        <taxon>Flavobacteriales</taxon>
        <taxon>Weeksellaceae</taxon>
        <taxon>Chryseobacterium group</taxon>
        <taxon>Kaistella</taxon>
    </lineage>
</organism>
<sequence>MDLLTFKIILVLALFALSMGVAAYSTWGERKIAAALQDRIGPNRAGPFGILQPLADGGKLFFKEGFVPQNADKFLFYLGPGITMFVSLITGAVIPWGKSLNIGGTSFDIQIANIDIGVLYLIGMVSIGVYGMMIGGWASNNKYSLIGAIRASSQMISYELAMGLSLLSIILMSGSLDLYYITSAQGTGKIWGIIPADGMNWNIFYQPLAFIIFFVAALAETNRHPFDLPECESELVNGYMTEYSSMNFGQYMFGEYVNMFISNALIATLFFGGFNYPGINWVSENWGENVAGILSIVAMLSKVILGIIIFMWIRWTIPRFRYDQLMHLGWKTLIPLALVNLIITAAVIVFFAQ</sequence>
<keyword evidence="3 5" id="KW-1133">Transmembrane helix</keyword>
<comment type="subunit">
    <text evidence="5">NDH-1 is composed of 14 different subunits. Subunits NuoA, H, J, K, L, M, N constitute the membrane sector of the complex.</text>
</comment>
<comment type="function">
    <text evidence="5">NDH-1 shuttles electrons from NADH, via FMN and iron-sulfur (Fe-S) centers, to quinones in the respiratory chain. The immediate electron acceptor for the enzyme in this species is believed to be ubiquinone. Couples the redox reaction to proton translocation (for every two electrons transferred, four hydrogen ions are translocated across the cytoplasmic membrane), and thus conserves the redox energy in a proton gradient. This subunit may bind ubiquinone.</text>
</comment>
<comment type="caution">
    <text evidence="7">The sequence shown here is derived from an EMBL/GenBank/DDBJ whole genome shotgun (WGS) entry which is preliminary data.</text>
</comment>
<feature type="transmembrane region" description="Helical" evidence="5">
    <location>
        <begin position="333"/>
        <end position="352"/>
    </location>
</feature>
<evidence type="ECO:0000313" key="7">
    <source>
        <dbReference type="EMBL" id="OWK97485.1"/>
    </source>
</evidence>
<keyword evidence="5" id="KW-1003">Cell membrane</keyword>
<evidence type="ECO:0000256" key="3">
    <source>
        <dbReference type="ARBA" id="ARBA00022989"/>
    </source>
</evidence>
<evidence type="ECO:0000256" key="1">
    <source>
        <dbReference type="ARBA" id="ARBA00004141"/>
    </source>
</evidence>
<evidence type="ECO:0000256" key="6">
    <source>
        <dbReference type="RuleBase" id="RU000471"/>
    </source>
</evidence>
<keyword evidence="5" id="KW-0874">Quinone</keyword>
<dbReference type="Proteomes" id="UP000197587">
    <property type="component" value="Unassembled WGS sequence"/>
</dbReference>
<dbReference type="RefSeq" id="WP_088264702.1">
    <property type="nucleotide sequence ID" value="NZ_JASZ02000027.1"/>
</dbReference>
<dbReference type="EMBL" id="JASZ02000027">
    <property type="protein sequence ID" value="OWK97485.1"/>
    <property type="molecule type" value="Genomic_DNA"/>
</dbReference>
<dbReference type="GO" id="GO:0003954">
    <property type="term" value="F:NADH dehydrogenase activity"/>
    <property type="evidence" value="ECO:0007669"/>
    <property type="project" value="TreeGrafter"/>
</dbReference>
<dbReference type="Pfam" id="PF00146">
    <property type="entry name" value="NADHdh"/>
    <property type="match status" value="1"/>
</dbReference>
<evidence type="ECO:0000256" key="2">
    <source>
        <dbReference type="ARBA" id="ARBA00022692"/>
    </source>
</evidence>
<feature type="transmembrane region" description="Helical" evidence="5">
    <location>
        <begin position="117"/>
        <end position="139"/>
    </location>
</feature>
<evidence type="ECO:0000313" key="8">
    <source>
        <dbReference type="Proteomes" id="UP000197587"/>
    </source>
</evidence>
<feature type="transmembrane region" description="Helical" evidence="5">
    <location>
        <begin position="160"/>
        <end position="181"/>
    </location>
</feature>
<keyword evidence="8" id="KW-1185">Reference proteome</keyword>
<accession>A0A246B7X2</accession>
<keyword evidence="2 5" id="KW-0812">Transmembrane</keyword>
<keyword evidence="5" id="KW-1278">Translocase</keyword>
<comment type="subcellular location">
    <subcellularLocation>
        <location evidence="5 6">Cell membrane</location>
        <topology evidence="5 6">Multi-pass membrane protein</topology>
    </subcellularLocation>
    <subcellularLocation>
        <location evidence="1">Membrane</location>
        <topology evidence="1">Multi-pass membrane protein</topology>
    </subcellularLocation>
</comment>
<dbReference type="PANTHER" id="PTHR11432">
    <property type="entry name" value="NADH DEHYDROGENASE SUBUNIT 1"/>
    <property type="match status" value="1"/>
</dbReference>
<dbReference type="InterPro" id="IPR018086">
    <property type="entry name" value="NADH_UbQ_OxRdtase_su1_CS"/>
</dbReference>
<dbReference type="GO" id="GO:0005886">
    <property type="term" value="C:plasma membrane"/>
    <property type="evidence" value="ECO:0007669"/>
    <property type="project" value="UniProtKB-SubCell"/>
</dbReference>
<feature type="transmembrane region" description="Helical" evidence="5">
    <location>
        <begin position="256"/>
        <end position="278"/>
    </location>
</feature>
<feature type="transmembrane region" description="Helical" evidence="5">
    <location>
        <begin position="74"/>
        <end position="97"/>
    </location>
</feature>
<dbReference type="GO" id="GO:0048038">
    <property type="term" value="F:quinone binding"/>
    <property type="evidence" value="ECO:0007669"/>
    <property type="project" value="UniProtKB-KW"/>
</dbReference>
<comment type="similarity">
    <text evidence="5 6">Belongs to the complex I subunit 1 family.</text>
</comment>
<keyword evidence="5" id="KW-0830">Ubiquinone</keyword>
<evidence type="ECO:0000256" key="5">
    <source>
        <dbReference type="HAMAP-Rule" id="MF_01350"/>
    </source>
</evidence>
<proteinExistence type="inferred from homology"/>
<feature type="transmembrane region" description="Helical" evidence="5">
    <location>
        <begin position="290"/>
        <end position="313"/>
    </location>
</feature>
<gene>
    <name evidence="5" type="primary">nuoH</name>
    <name evidence="7" type="ORF">AP75_11035</name>
</gene>
<dbReference type="EC" id="7.1.1.-" evidence="5"/>
<dbReference type="PROSITE" id="PS00668">
    <property type="entry name" value="COMPLEX1_ND1_2"/>
    <property type="match status" value="1"/>
</dbReference>
<dbReference type="HAMAP" id="MF_01350">
    <property type="entry name" value="NDH1_NuoH"/>
    <property type="match status" value="1"/>
</dbReference>
<name>A0A246B7X2_9FLAO</name>
<dbReference type="InterPro" id="IPR001694">
    <property type="entry name" value="NADH_UbQ_OxRdtase_su1/FPO"/>
</dbReference>
<reference evidence="7 8" key="2">
    <citation type="submission" date="2017-05" db="EMBL/GenBank/DDBJ databases">
        <title>Genome of Chryseobacterium haifense.</title>
        <authorList>
            <person name="Newman J.D."/>
        </authorList>
    </citation>
    <scope>NUCLEOTIDE SEQUENCE [LARGE SCALE GENOMIC DNA]</scope>
    <source>
        <strain evidence="7 8">DSM 19056</strain>
    </source>
</reference>
<keyword evidence="5 6" id="KW-0520">NAD</keyword>
<feature type="transmembrane region" description="Helical" evidence="5">
    <location>
        <begin position="6"/>
        <end position="27"/>
    </location>
</feature>